<evidence type="ECO:0000313" key="3">
    <source>
        <dbReference type="Proteomes" id="UP001516464"/>
    </source>
</evidence>
<keyword evidence="3" id="KW-1185">Reference proteome</keyword>
<feature type="transmembrane region" description="Helical" evidence="1">
    <location>
        <begin position="71"/>
        <end position="90"/>
    </location>
</feature>
<dbReference type="Proteomes" id="UP001516464">
    <property type="component" value="Unassembled WGS sequence"/>
</dbReference>
<proteinExistence type="predicted"/>
<gene>
    <name evidence="2" type="ORF">TCON_2402</name>
</gene>
<name>A0ABQ7HW33_9MICR</name>
<organism evidence="2 3">
    <name type="scientific">Astathelohania contejeani</name>
    <dbReference type="NCBI Taxonomy" id="164912"/>
    <lineage>
        <taxon>Eukaryota</taxon>
        <taxon>Fungi</taxon>
        <taxon>Fungi incertae sedis</taxon>
        <taxon>Microsporidia</taxon>
        <taxon>Astathelohaniidae</taxon>
        <taxon>Astathelohania</taxon>
    </lineage>
</organism>
<feature type="transmembrane region" description="Helical" evidence="1">
    <location>
        <begin position="102"/>
        <end position="122"/>
    </location>
</feature>
<dbReference type="EMBL" id="SBIQ01000289">
    <property type="protein sequence ID" value="KAF7680983.1"/>
    <property type="molecule type" value="Genomic_DNA"/>
</dbReference>
<evidence type="ECO:0000313" key="2">
    <source>
        <dbReference type="EMBL" id="KAF7680983.1"/>
    </source>
</evidence>
<accession>A0ABQ7HW33</accession>
<reference evidence="2 3" key="1">
    <citation type="submission" date="2019-01" db="EMBL/GenBank/DDBJ databases">
        <title>Genomes sequencing and comparative genomics of infectious freshwater microsporidia, Cucumispora dikerogammari and Thelohania contejeani.</title>
        <authorList>
            <person name="Cormier A."/>
            <person name="Giraud I."/>
            <person name="Wattier R."/>
            <person name="Teixeira M."/>
            <person name="Grandjean F."/>
            <person name="Rigaud T."/>
            <person name="Cordaux R."/>
        </authorList>
    </citation>
    <scope>NUCLEOTIDE SEQUENCE [LARGE SCALE GENOMIC DNA]</scope>
    <source>
        <strain evidence="2">T1</strain>
        <tissue evidence="2">Spores</tissue>
    </source>
</reference>
<sequence length="143" mass="16692">MNIRNTLNTTANMKILYYYIACMLEITSFAIAIYFTNRFESAYTFMSNFMGIFLGNLFITEAIISNNIYQMYMYLYIISFNLVASLVRGFNLSQGVVFASKLIFVILIVQRFIVSMIFLYYISPYAKWNYYKKLGANEAITSK</sequence>
<keyword evidence="1" id="KW-0812">Transmembrane</keyword>
<protein>
    <submittedName>
        <fullName evidence="2">Uncharacterized protein</fullName>
    </submittedName>
</protein>
<comment type="caution">
    <text evidence="2">The sequence shown here is derived from an EMBL/GenBank/DDBJ whole genome shotgun (WGS) entry which is preliminary data.</text>
</comment>
<keyword evidence="1" id="KW-0472">Membrane</keyword>
<evidence type="ECO:0000256" key="1">
    <source>
        <dbReference type="SAM" id="Phobius"/>
    </source>
</evidence>
<feature type="transmembrane region" description="Helical" evidence="1">
    <location>
        <begin position="16"/>
        <end position="35"/>
    </location>
</feature>
<keyword evidence="1" id="KW-1133">Transmembrane helix</keyword>
<feature type="transmembrane region" description="Helical" evidence="1">
    <location>
        <begin position="41"/>
        <end position="59"/>
    </location>
</feature>